<dbReference type="Gene3D" id="2.40.128.100">
    <property type="entry name" value="OPCA outer membrane adhesin/invasin"/>
    <property type="match status" value="1"/>
</dbReference>
<evidence type="ECO:0000313" key="2">
    <source>
        <dbReference type="EMBL" id="XCH47029.1"/>
    </source>
</evidence>
<dbReference type="KEGG" id="taut:V4D30_01835"/>
<feature type="signal peptide" evidence="1">
    <location>
        <begin position="1"/>
        <end position="21"/>
    </location>
</feature>
<name>A0AAU8H069_9BACT</name>
<dbReference type="SUPFAM" id="SSF69917">
    <property type="entry name" value="OMPT-like"/>
    <property type="match status" value="1"/>
</dbReference>
<reference evidence="2" key="1">
    <citation type="submission" date="2024-01" db="EMBL/GenBank/DDBJ databases">
        <title>The first autotrophic representatives of the genus Thermodesulfovibrio.</title>
        <authorList>
            <person name="Maltseva A.I."/>
            <person name="Elcheninov A.G."/>
            <person name="Kublanov I.V."/>
            <person name="Lebedinsky A.V."/>
            <person name="Frolov E.N."/>
        </authorList>
    </citation>
    <scope>NUCLEOTIDE SEQUENCE</scope>
    <source>
        <strain evidence="2">3907-1M</strain>
    </source>
</reference>
<dbReference type="AlphaFoldDB" id="A0AAU8H069"/>
<dbReference type="InterPro" id="IPR020080">
    <property type="entry name" value="OM_adhesin/peptidase_omptin"/>
</dbReference>
<accession>A0AAU8H069</accession>
<dbReference type="GO" id="GO:0004190">
    <property type="term" value="F:aspartic-type endopeptidase activity"/>
    <property type="evidence" value="ECO:0007669"/>
    <property type="project" value="InterPro"/>
</dbReference>
<protein>
    <recommendedName>
        <fullName evidence="3">MipA/OmpV family protein</fullName>
    </recommendedName>
</protein>
<dbReference type="RefSeq" id="WP_353684556.1">
    <property type="nucleotide sequence ID" value="NZ_CP144373.1"/>
</dbReference>
<keyword evidence="1" id="KW-0732">Signal</keyword>
<sequence length="264" mass="29922">MRKLSVLFVAVLMFVGVNAYALEHEFTVGPEISHITYKEPDVMTEKGWFYGIAGKYTLKIDVAKDWKIAVGPELKLAKGSVDYSSPISGNMDGIDDVLFEARLIAGPEWKITPEMTLKPYTGFGYRSLVDDSQGMKTDKGAWGYKRWIRYYYIPVGVSYTYEFAKDWKGNVYAEYDFFVRGKVTSYLGYLPGYEDIKNTQKSGYGLRAGINVEKKFTSWGLSFGPYVKYWNVKDSEVAYDSLGRGWLEPRNHSTEVGGALTVSF</sequence>
<organism evidence="2">
    <name type="scientific">Thermodesulfovibrio autotrophicus</name>
    <dbReference type="NCBI Taxonomy" id="3118333"/>
    <lineage>
        <taxon>Bacteria</taxon>
        <taxon>Pseudomonadati</taxon>
        <taxon>Nitrospirota</taxon>
        <taxon>Thermodesulfovibrionia</taxon>
        <taxon>Thermodesulfovibrionales</taxon>
        <taxon>Thermodesulfovibrionaceae</taxon>
        <taxon>Thermodesulfovibrio</taxon>
    </lineage>
</organism>
<evidence type="ECO:0008006" key="3">
    <source>
        <dbReference type="Google" id="ProtNLM"/>
    </source>
</evidence>
<feature type="chain" id="PRO_5043414687" description="MipA/OmpV family protein" evidence="1">
    <location>
        <begin position="22"/>
        <end position="264"/>
    </location>
</feature>
<gene>
    <name evidence="2" type="ORF">V4D30_01835</name>
</gene>
<evidence type="ECO:0000256" key="1">
    <source>
        <dbReference type="SAM" id="SignalP"/>
    </source>
</evidence>
<proteinExistence type="predicted"/>
<dbReference type="EMBL" id="CP144373">
    <property type="protein sequence ID" value="XCH47029.1"/>
    <property type="molecule type" value="Genomic_DNA"/>
</dbReference>